<dbReference type="Gene3D" id="3.30.160.60">
    <property type="entry name" value="Classic Zinc Finger"/>
    <property type="match status" value="1"/>
</dbReference>
<evidence type="ECO:0000259" key="8">
    <source>
        <dbReference type="PROSITE" id="PS50188"/>
    </source>
</evidence>
<proteinExistence type="predicted"/>
<evidence type="ECO:0000256" key="5">
    <source>
        <dbReference type="SAM" id="Coils"/>
    </source>
</evidence>
<dbReference type="Pfam" id="PF13765">
    <property type="entry name" value="PRY"/>
    <property type="match status" value="1"/>
</dbReference>
<dbReference type="InterPro" id="IPR013320">
    <property type="entry name" value="ConA-like_dom_sf"/>
</dbReference>
<evidence type="ECO:0000259" key="6">
    <source>
        <dbReference type="PROSITE" id="PS50089"/>
    </source>
</evidence>
<dbReference type="SMART" id="SM00336">
    <property type="entry name" value="BBOX"/>
    <property type="match status" value="1"/>
</dbReference>
<dbReference type="PROSITE" id="PS50119">
    <property type="entry name" value="ZF_BBOX"/>
    <property type="match status" value="1"/>
</dbReference>
<dbReference type="PRINTS" id="PR01407">
    <property type="entry name" value="BUTYPHLNCDUF"/>
</dbReference>
<dbReference type="InterPro" id="IPR013083">
    <property type="entry name" value="Znf_RING/FYVE/PHD"/>
</dbReference>
<keyword evidence="10" id="KW-1185">Reference proteome</keyword>
<keyword evidence="3" id="KW-0862">Zinc</keyword>
<reference evidence="9" key="2">
    <citation type="submission" date="2025-09" db="UniProtKB">
        <authorList>
            <consortium name="Ensembl"/>
        </authorList>
    </citation>
    <scope>IDENTIFICATION</scope>
</reference>
<evidence type="ECO:0000259" key="7">
    <source>
        <dbReference type="PROSITE" id="PS50119"/>
    </source>
</evidence>
<dbReference type="Pfam" id="PF00643">
    <property type="entry name" value="zf-B_box"/>
    <property type="match status" value="1"/>
</dbReference>
<dbReference type="OMA" id="CWEVEIL"/>
<dbReference type="PROSITE" id="PS50089">
    <property type="entry name" value="ZF_RING_2"/>
    <property type="match status" value="1"/>
</dbReference>
<dbReference type="Gene3D" id="3.30.40.10">
    <property type="entry name" value="Zinc/RING finger domain, C3HC4 (zinc finger)"/>
    <property type="match status" value="1"/>
</dbReference>
<dbReference type="SUPFAM" id="SSF57850">
    <property type="entry name" value="RING/U-box"/>
    <property type="match status" value="1"/>
</dbReference>
<dbReference type="Pfam" id="PF00622">
    <property type="entry name" value="SPRY"/>
    <property type="match status" value="1"/>
</dbReference>
<name>A0A8C0IRD4_CHEAB</name>
<dbReference type="InterPro" id="IPR050143">
    <property type="entry name" value="TRIM/RBCC"/>
</dbReference>
<protein>
    <recommendedName>
        <fullName evidence="11">Zinc finger protein RFP-like</fullName>
    </recommendedName>
</protein>
<dbReference type="InterPro" id="IPR003879">
    <property type="entry name" value="Butyrophylin_SPRY"/>
</dbReference>
<keyword evidence="2 4" id="KW-0863">Zinc-finger</keyword>
<dbReference type="PROSITE" id="PS00518">
    <property type="entry name" value="ZF_RING_1"/>
    <property type="match status" value="1"/>
</dbReference>
<evidence type="ECO:0000313" key="9">
    <source>
        <dbReference type="Ensembl" id="ENSCABP00000015197.1"/>
    </source>
</evidence>
<dbReference type="Proteomes" id="UP000694404">
    <property type="component" value="Unplaced"/>
</dbReference>
<reference evidence="9" key="1">
    <citation type="submission" date="2025-08" db="UniProtKB">
        <authorList>
            <consortium name="Ensembl"/>
        </authorList>
    </citation>
    <scope>IDENTIFICATION</scope>
</reference>
<dbReference type="InterPro" id="IPR043136">
    <property type="entry name" value="B30.2/SPRY_sf"/>
</dbReference>
<dbReference type="PANTHER" id="PTHR24103">
    <property type="entry name" value="E3 UBIQUITIN-PROTEIN LIGASE TRIM"/>
    <property type="match status" value="1"/>
</dbReference>
<dbReference type="PROSITE" id="PS50188">
    <property type="entry name" value="B302_SPRY"/>
    <property type="match status" value="1"/>
</dbReference>
<dbReference type="SUPFAM" id="SSF49899">
    <property type="entry name" value="Concanavalin A-like lectins/glucanases"/>
    <property type="match status" value="1"/>
</dbReference>
<dbReference type="Ensembl" id="ENSCABT00000016654.1">
    <property type="protein sequence ID" value="ENSCABP00000015197.1"/>
    <property type="gene ID" value="ENSCABG00000011354.1"/>
</dbReference>
<sequence>MAAESPMESLQEEATCPVCLEYFTELVTLECGHNFCRACISQCWEGSDTAASCPQCRETVQQRNLRPNKQLANILELVKQLSLQAVKGAGGDGVCGEHQEALKLFCEEDQTPICVVCDRSRAHRAHRVVPIEEAAQEYKMKLPKSFLQMSQTLLLSKKFSLLHTQLSMKGPRAPSMSLTSPCPIFLQKQIQSERQKIVSEFQQLQQFLEEQERLLLAQLEKLDEEIVRIQNENVSKLSEQISHLSELISELEGKLKYNHEKLFLFRCEKRKFQQPEEIFPELEERVSGFSQKAIVLLETLGKFKANVTLDPDTAHPELILCRDQKSVRREDTEQDLPNNPERFDSWGCVLGCEGFTSGRHCWEVEVGDGGFWAVGVARESVGRKGEISRSPEGGIWAVVCLGVYFQALTSPATPLPLSRAPSRIRVCLDCDRGQVTFIDAGDEAPIFTFPPGSVPGGRIRPRFWAGLGSQLSLCP</sequence>
<evidence type="ECO:0000256" key="4">
    <source>
        <dbReference type="PROSITE-ProRule" id="PRU00024"/>
    </source>
</evidence>
<organism evidence="9 10">
    <name type="scientific">Chelonoidis abingdonii</name>
    <name type="common">Abingdon island giant tortoise</name>
    <name type="synonym">Testudo abingdonii</name>
    <dbReference type="NCBI Taxonomy" id="106734"/>
    <lineage>
        <taxon>Eukaryota</taxon>
        <taxon>Metazoa</taxon>
        <taxon>Chordata</taxon>
        <taxon>Craniata</taxon>
        <taxon>Vertebrata</taxon>
        <taxon>Euteleostomi</taxon>
        <taxon>Archelosauria</taxon>
        <taxon>Testudinata</taxon>
        <taxon>Testudines</taxon>
        <taxon>Cryptodira</taxon>
        <taxon>Durocryptodira</taxon>
        <taxon>Testudinoidea</taxon>
        <taxon>Testudinidae</taxon>
        <taxon>Chelonoidis</taxon>
    </lineage>
</organism>
<dbReference type="Gene3D" id="2.60.120.920">
    <property type="match status" value="1"/>
</dbReference>
<dbReference type="InterPro" id="IPR001841">
    <property type="entry name" value="Znf_RING"/>
</dbReference>
<evidence type="ECO:0000313" key="10">
    <source>
        <dbReference type="Proteomes" id="UP000694404"/>
    </source>
</evidence>
<feature type="coiled-coil region" evidence="5">
    <location>
        <begin position="205"/>
        <end position="254"/>
    </location>
</feature>
<dbReference type="GeneTree" id="ENSGT01030000234669"/>
<dbReference type="InterPro" id="IPR017907">
    <property type="entry name" value="Znf_RING_CS"/>
</dbReference>
<dbReference type="FunFam" id="2.60.120.920:FF:000004">
    <property type="entry name" value="Butyrophilin subfamily 1 member A1"/>
    <property type="match status" value="1"/>
</dbReference>
<dbReference type="CDD" id="cd12888">
    <property type="entry name" value="SPRY_PRY_TRIM7_like"/>
    <property type="match status" value="1"/>
</dbReference>
<keyword evidence="5" id="KW-0175">Coiled coil</keyword>
<evidence type="ECO:0000256" key="3">
    <source>
        <dbReference type="ARBA" id="ARBA00022833"/>
    </source>
</evidence>
<accession>A0A8C0IRD4</accession>
<dbReference type="SUPFAM" id="SSF57845">
    <property type="entry name" value="B-box zinc-binding domain"/>
    <property type="match status" value="1"/>
</dbReference>
<dbReference type="AlphaFoldDB" id="A0A8C0IRD4"/>
<dbReference type="SMART" id="SM00184">
    <property type="entry name" value="RING"/>
    <property type="match status" value="1"/>
</dbReference>
<dbReference type="InterPro" id="IPR001870">
    <property type="entry name" value="B30.2/SPRY"/>
</dbReference>
<evidence type="ECO:0008006" key="11">
    <source>
        <dbReference type="Google" id="ProtNLM"/>
    </source>
</evidence>
<keyword evidence="1" id="KW-0479">Metal-binding</keyword>
<evidence type="ECO:0000256" key="1">
    <source>
        <dbReference type="ARBA" id="ARBA00022723"/>
    </source>
</evidence>
<dbReference type="GO" id="GO:0008270">
    <property type="term" value="F:zinc ion binding"/>
    <property type="evidence" value="ECO:0007669"/>
    <property type="project" value="UniProtKB-KW"/>
</dbReference>
<dbReference type="Pfam" id="PF15227">
    <property type="entry name" value="zf-C3HC4_4"/>
    <property type="match status" value="1"/>
</dbReference>
<dbReference type="CDD" id="cd19762">
    <property type="entry name" value="Bbox2_TRIM7-like"/>
    <property type="match status" value="1"/>
</dbReference>
<dbReference type="InterPro" id="IPR000315">
    <property type="entry name" value="Znf_B-box"/>
</dbReference>
<dbReference type="SMART" id="SM00449">
    <property type="entry name" value="SPRY"/>
    <property type="match status" value="1"/>
</dbReference>
<dbReference type="InterPro" id="IPR003877">
    <property type="entry name" value="SPRY_dom"/>
</dbReference>
<feature type="domain" description="B box-type" evidence="7">
    <location>
        <begin position="94"/>
        <end position="131"/>
    </location>
</feature>
<dbReference type="InterPro" id="IPR006574">
    <property type="entry name" value="PRY"/>
</dbReference>
<evidence type="ECO:0000256" key="2">
    <source>
        <dbReference type="ARBA" id="ARBA00022771"/>
    </source>
</evidence>
<feature type="domain" description="B30.2/SPRY" evidence="8">
    <location>
        <begin position="287"/>
        <end position="475"/>
    </location>
</feature>
<dbReference type="SMART" id="SM00589">
    <property type="entry name" value="PRY"/>
    <property type="match status" value="1"/>
</dbReference>
<dbReference type="CDD" id="cd16594">
    <property type="entry name" value="RING-HC_TRIM7-like_C-IV"/>
    <property type="match status" value="1"/>
</dbReference>
<feature type="domain" description="RING-type" evidence="6">
    <location>
        <begin position="16"/>
        <end position="57"/>
    </location>
</feature>